<evidence type="ECO:0000313" key="9">
    <source>
        <dbReference type="EMBL" id="MDQ0352299.1"/>
    </source>
</evidence>
<dbReference type="RefSeq" id="WP_307068757.1">
    <property type="nucleotide sequence ID" value="NZ_JAUSUP010000006.1"/>
</dbReference>
<dbReference type="SUPFAM" id="SSF88946">
    <property type="entry name" value="Sigma2 domain of RNA polymerase sigma factors"/>
    <property type="match status" value="1"/>
</dbReference>
<comment type="similarity">
    <text evidence="1 6">Belongs to the sigma-70 factor family. ECF subfamily.</text>
</comment>
<evidence type="ECO:0000256" key="4">
    <source>
        <dbReference type="ARBA" id="ARBA00023125"/>
    </source>
</evidence>
<dbReference type="Pfam" id="PF04542">
    <property type="entry name" value="Sigma70_r2"/>
    <property type="match status" value="1"/>
</dbReference>
<dbReference type="InterPro" id="IPR036388">
    <property type="entry name" value="WH-like_DNA-bd_sf"/>
</dbReference>
<evidence type="ECO:0000256" key="1">
    <source>
        <dbReference type="ARBA" id="ARBA00010641"/>
    </source>
</evidence>
<evidence type="ECO:0000256" key="5">
    <source>
        <dbReference type="ARBA" id="ARBA00023163"/>
    </source>
</evidence>
<dbReference type="InterPro" id="IPR039425">
    <property type="entry name" value="RNA_pol_sigma-70-like"/>
</dbReference>
<keyword evidence="2 6" id="KW-0805">Transcription regulation</keyword>
<reference evidence="9 10" key="1">
    <citation type="submission" date="2023-07" db="EMBL/GenBank/DDBJ databases">
        <title>Genomic Encyclopedia of Type Strains, Phase IV (KMG-IV): sequencing the most valuable type-strain genomes for metagenomic binning, comparative biology and taxonomic classification.</title>
        <authorList>
            <person name="Goeker M."/>
        </authorList>
    </citation>
    <scope>NUCLEOTIDE SEQUENCE [LARGE SCALE GENOMIC DNA]</scope>
    <source>
        <strain evidence="9 10">DSM 15448</strain>
    </source>
</reference>
<evidence type="ECO:0000313" key="10">
    <source>
        <dbReference type="Proteomes" id="UP001236723"/>
    </source>
</evidence>
<evidence type="ECO:0000256" key="2">
    <source>
        <dbReference type="ARBA" id="ARBA00023015"/>
    </source>
</evidence>
<keyword evidence="5 6" id="KW-0804">Transcription</keyword>
<proteinExistence type="inferred from homology"/>
<dbReference type="InterPro" id="IPR000838">
    <property type="entry name" value="RNA_pol_sigma70_ECF_CS"/>
</dbReference>
<dbReference type="NCBIfam" id="TIGR02937">
    <property type="entry name" value="sigma70-ECF"/>
    <property type="match status" value="1"/>
</dbReference>
<keyword evidence="4 6" id="KW-0238">DNA-binding</keyword>
<comment type="caution">
    <text evidence="9">The sequence shown here is derived from an EMBL/GenBank/DDBJ whole genome shotgun (WGS) entry which is preliminary data.</text>
</comment>
<dbReference type="InterPro" id="IPR013325">
    <property type="entry name" value="RNA_pol_sigma_r2"/>
</dbReference>
<name>A0ABU0DVD1_9BACI</name>
<dbReference type="PANTHER" id="PTHR43133">
    <property type="entry name" value="RNA POLYMERASE ECF-TYPE SIGMA FACTO"/>
    <property type="match status" value="1"/>
</dbReference>
<organism evidence="9 10">
    <name type="scientific">Alkalibacillus filiformis</name>
    <dbReference type="NCBI Taxonomy" id="200990"/>
    <lineage>
        <taxon>Bacteria</taxon>
        <taxon>Bacillati</taxon>
        <taxon>Bacillota</taxon>
        <taxon>Bacilli</taxon>
        <taxon>Bacillales</taxon>
        <taxon>Bacillaceae</taxon>
        <taxon>Alkalibacillus</taxon>
    </lineage>
</organism>
<feature type="domain" description="RNA polymerase sigma-70 region 2" evidence="7">
    <location>
        <begin position="23"/>
        <end position="86"/>
    </location>
</feature>
<dbReference type="CDD" id="cd06171">
    <property type="entry name" value="Sigma70_r4"/>
    <property type="match status" value="1"/>
</dbReference>
<dbReference type="InterPro" id="IPR007627">
    <property type="entry name" value="RNA_pol_sigma70_r2"/>
</dbReference>
<evidence type="ECO:0000259" key="8">
    <source>
        <dbReference type="Pfam" id="PF08281"/>
    </source>
</evidence>
<keyword evidence="3 6" id="KW-0731">Sigma factor</keyword>
<dbReference type="Gene3D" id="1.10.10.10">
    <property type="entry name" value="Winged helix-like DNA-binding domain superfamily/Winged helix DNA-binding domain"/>
    <property type="match status" value="1"/>
</dbReference>
<feature type="domain" description="RNA polymerase sigma factor 70 region 4 type 2" evidence="8">
    <location>
        <begin position="125"/>
        <end position="175"/>
    </location>
</feature>
<sequence length="188" mass="22068">MSNQGDHIVNNSELVLYEEILTTYDSDLFRHCYKILGCFYDAEEVTQETFLKVYQNLYKFKEIKQVKPWLFKIATNLCIDKMRKKKPLAILDQAIKGSEYATRLDQVEGQALNPEQSVITNERDEQIWDYIKALPPKYRSVILLRYFQEFSINEISITLNIPVGTVKTRIYRGKEVLKKKFVNGKTLV</sequence>
<gene>
    <name evidence="9" type="ORF">J2R98_002133</name>
</gene>
<dbReference type="PANTHER" id="PTHR43133:SF60">
    <property type="entry name" value="RNA POLYMERASE SIGMA FACTOR SIGV"/>
    <property type="match status" value="1"/>
</dbReference>
<dbReference type="SUPFAM" id="SSF88659">
    <property type="entry name" value="Sigma3 and sigma4 domains of RNA polymerase sigma factors"/>
    <property type="match status" value="1"/>
</dbReference>
<dbReference type="InterPro" id="IPR013324">
    <property type="entry name" value="RNA_pol_sigma_r3/r4-like"/>
</dbReference>
<accession>A0ABU0DVD1</accession>
<dbReference type="InterPro" id="IPR014284">
    <property type="entry name" value="RNA_pol_sigma-70_dom"/>
</dbReference>
<dbReference type="InterPro" id="IPR013249">
    <property type="entry name" value="RNA_pol_sigma70_r4_t2"/>
</dbReference>
<dbReference type="Proteomes" id="UP001236723">
    <property type="component" value="Unassembled WGS sequence"/>
</dbReference>
<evidence type="ECO:0000259" key="7">
    <source>
        <dbReference type="Pfam" id="PF04542"/>
    </source>
</evidence>
<dbReference type="Pfam" id="PF08281">
    <property type="entry name" value="Sigma70_r4_2"/>
    <property type="match status" value="1"/>
</dbReference>
<evidence type="ECO:0000256" key="6">
    <source>
        <dbReference type="RuleBase" id="RU000716"/>
    </source>
</evidence>
<dbReference type="Gene3D" id="1.10.1740.10">
    <property type="match status" value="1"/>
</dbReference>
<keyword evidence="10" id="KW-1185">Reference proteome</keyword>
<dbReference type="EMBL" id="JAUSUP010000006">
    <property type="protein sequence ID" value="MDQ0352299.1"/>
    <property type="molecule type" value="Genomic_DNA"/>
</dbReference>
<protein>
    <recommendedName>
        <fullName evidence="6">RNA polymerase sigma factor</fullName>
    </recommendedName>
</protein>
<dbReference type="PROSITE" id="PS01063">
    <property type="entry name" value="SIGMA70_ECF"/>
    <property type="match status" value="1"/>
</dbReference>
<evidence type="ECO:0000256" key="3">
    <source>
        <dbReference type="ARBA" id="ARBA00023082"/>
    </source>
</evidence>